<dbReference type="Pfam" id="PF05698">
    <property type="entry name" value="Trigger_C"/>
    <property type="match status" value="1"/>
</dbReference>
<dbReference type="Proteomes" id="UP000182624">
    <property type="component" value="Unassembled WGS sequence"/>
</dbReference>
<evidence type="ECO:0000256" key="4">
    <source>
        <dbReference type="ARBA" id="ARBA00016902"/>
    </source>
</evidence>
<dbReference type="GO" id="GO:0015031">
    <property type="term" value="P:protein transport"/>
    <property type="evidence" value="ECO:0007669"/>
    <property type="project" value="UniProtKB-UniRule"/>
</dbReference>
<evidence type="ECO:0000256" key="6">
    <source>
        <dbReference type="ARBA" id="ARBA00023110"/>
    </source>
</evidence>
<dbReference type="Gene3D" id="1.10.3120.10">
    <property type="entry name" value="Trigger factor, C-terminal domain"/>
    <property type="match status" value="1"/>
</dbReference>
<dbReference type="InterPro" id="IPR001179">
    <property type="entry name" value="PPIase_FKBP_dom"/>
</dbReference>
<sequence>MSVTVEKLEKSMAKLKIEVSAEQLEKAIQKAYDKNKNKIQIPGFRKGKAPRKMIEQMYGKGVFYEDAANELIEEEYPKAVEECGEEVVSSPKIDVEQLEAGKDFIFTAEVALKPPVKLGKYKGVEAEKMDLEVSDSDVDAEIDKQRNTNARTVEVTDRAVEDGDIVTLDFEGFVDGVAFEGGKGTDYPLTIGSGAFIPGFEEQLVGFEIGKEGEVNVTFPEDYQAKNLAGKAATFKCTVKAIKAKELPELNDEFASDVSDFDTLAEYKEDVKNKLVERKTNEEKAKREDAVVKAVIEDSEMELPEAMVETQARQIVSDFAQRLQMQGMSMDQYLQYTGNTVDKMIEQVKPQAIERIQARLVLEEVAKVENITVSDEDFEEELKKMAEQYKMELDKLKELMSESEQKTMRSDLAVQKAADFLVENVKEVAKKKAAKKTTKKADDAEEKPKKTATKKAAKKDDEAEEKPKKTTRKKKTEEEA</sequence>
<evidence type="ECO:0000256" key="7">
    <source>
        <dbReference type="ARBA" id="ARBA00023186"/>
    </source>
</evidence>
<evidence type="ECO:0000259" key="17">
    <source>
        <dbReference type="PROSITE" id="PS50059"/>
    </source>
</evidence>
<keyword evidence="9 12" id="KW-0131">Cell cycle</keyword>
<dbReference type="PIRSF" id="PIRSF003095">
    <property type="entry name" value="Trigger_factor"/>
    <property type="match status" value="1"/>
</dbReference>
<dbReference type="InterPro" id="IPR008880">
    <property type="entry name" value="Trigger_fac_C"/>
</dbReference>
<feature type="compositionally biased region" description="Basic and acidic residues" evidence="16">
    <location>
        <begin position="458"/>
        <end position="468"/>
    </location>
</feature>
<evidence type="ECO:0000256" key="16">
    <source>
        <dbReference type="SAM" id="MobiDB-lite"/>
    </source>
</evidence>
<feature type="coiled-coil region" evidence="15">
    <location>
        <begin position="5"/>
        <end position="41"/>
    </location>
</feature>
<keyword evidence="6 12" id="KW-0697">Rotamase</keyword>
<feature type="coiled-coil region" evidence="15">
    <location>
        <begin position="379"/>
        <end position="406"/>
    </location>
</feature>
<keyword evidence="12" id="KW-0963">Cytoplasm</keyword>
<comment type="domain">
    <text evidence="12">Consists of 3 domains; the N-terminus binds the ribosome, the middle domain has PPIase activity, while the C-terminus has intrinsic chaperone activity on its own.</text>
</comment>
<dbReference type="InterPro" id="IPR036611">
    <property type="entry name" value="Trigger_fac_ribosome-bd_sf"/>
</dbReference>
<evidence type="ECO:0000313" key="19">
    <source>
        <dbReference type="Proteomes" id="UP000182624"/>
    </source>
</evidence>
<keyword evidence="7 12" id="KW-0143">Chaperone</keyword>
<keyword evidence="8 12" id="KW-0413">Isomerase</keyword>
<dbReference type="GO" id="GO:0051083">
    <property type="term" value="P:'de novo' cotranslational protein folding"/>
    <property type="evidence" value="ECO:0007669"/>
    <property type="project" value="TreeGrafter"/>
</dbReference>
<evidence type="ECO:0000313" key="18">
    <source>
        <dbReference type="EMBL" id="SFP78654.1"/>
    </source>
</evidence>
<dbReference type="AlphaFoldDB" id="A0A1I5T6G7"/>
<dbReference type="OrthoDB" id="9767721at2"/>
<evidence type="ECO:0000256" key="3">
    <source>
        <dbReference type="ARBA" id="ARBA00013194"/>
    </source>
</evidence>
<dbReference type="PANTHER" id="PTHR30560">
    <property type="entry name" value="TRIGGER FACTOR CHAPERONE AND PEPTIDYL-PROLYL CIS/TRANS ISOMERASE"/>
    <property type="match status" value="1"/>
</dbReference>
<dbReference type="Pfam" id="PF00254">
    <property type="entry name" value="FKBP_C"/>
    <property type="match status" value="1"/>
</dbReference>
<evidence type="ECO:0000256" key="9">
    <source>
        <dbReference type="ARBA" id="ARBA00023306"/>
    </source>
</evidence>
<dbReference type="FunFam" id="3.10.50.40:FF:000001">
    <property type="entry name" value="Trigger factor"/>
    <property type="match status" value="1"/>
</dbReference>
<evidence type="ECO:0000256" key="13">
    <source>
        <dbReference type="PROSITE-ProRule" id="PRU00277"/>
    </source>
</evidence>
<comment type="subcellular location">
    <subcellularLocation>
        <location evidence="12">Cytoplasm</location>
    </subcellularLocation>
    <text evidence="12">About half TF is bound to the ribosome near the polypeptide exit tunnel while the other half is free in the cytoplasm.</text>
</comment>
<proteinExistence type="inferred from homology"/>
<evidence type="ECO:0000256" key="5">
    <source>
        <dbReference type="ARBA" id="ARBA00022618"/>
    </source>
</evidence>
<comment type="catalytic activity">
    <reaction evidence="1 12 13">
        <text>[protein]-peptidylproline (omega=180) = [protein]-peptidylproline (omega=0)</text>
        <dbReference type="Rhea" id="RHEA:16237"/>
        <dbReference type="Rhea" id="RHEA-COMP:10747"/>
        <dbReference type="Rhea" id="RHEA-COMP:10748"/>
        <dbReference type="ChEBI" id="CHEBI:83833"/>
        <dbReference type="ChEBI" id="CHEBI:83834"/>
        <dbReference type="EC" id="5.2.1.8"/>
    </reaction>
</comment>
<feature type="region of interest" description="Disordered" evidence="16">
    <location>
        <begin position="429"/>
        <end position="480"/>
    </location>
</feature>
<dbReference type="HAMAP" id="MF_00303">
    <property type="entry name" value="Trigger_factor_Tig"/>
    <property type="match status" value="1"/>
</dbReference>
<dbReference type="InterPro" id="IPR037041">
    <property type="entry name" value="Trigger_fac_C_sf"/>
</dbReference>
<dbReference type="GO" id="GO:0043022">
    <property type="term" value="F:ribosome binding"/>
    <property type="evidence" value="ECO:0007669"/>
    <property type="project" value="TreeGrafter"/>
</dbReference>
<dbReference type="InterPro" id="IPR046357">
    <property type="entry name" value="PPIase_dom_sf"/>
</dbReference>
<feature type="domain" description="PPIase FKBP-type" evidence="17">
    <location>
        <begin position="163"/>
        <end position="245"/>
    </location>
</feature>
<evidence type="ECO:0000256" key="14">
    <source>
        <dbReference type="RuleBase" id="RU003914"/>
    </source>
</evidence>
<dbReference type="InterPro" id="IPR008881">
    <property type="entry name" value="Trigger_fac_ribosome-bd_bac"/>
</dbReference>
<evidence type="ECO:0000256" key="1">
    <source>
        <dbReference type="ARBA" id="ARBA00000971"/>
    </source>
</evidence>
<feature type="compositionally biased region" description="Basic and acidic residues" evidence="16">
    <location>
        <begin position="439"/>
        <end position="449"/>
    </location>
</feature>
<dbReference type="Pfam" id="PF05697">
    <property type="entry name" value="Trigger_N"/>
    <property type="match status" value="1"/>
</dbReference>
<dbReference type="PROSITE" id="PS50059">
    <property type="entry name" value="FKBP_PPIASE"/>
    <property type="match status" value="1"/>
</dbReference>
<accession>A0A1I5T6G7</accession>
<dbReference type="Gene3D" id="3.10.50.40">
    <property type="match status" value="1"/>
</dbReference>
<organism evidence="18 19">
    <name type="scientific">Butyrivibrio proteoclasticus</name>
    <dbReference type="NCBI Taxonomy" id="43305"/>
    <lineage>
        <taxon>Bacteria</taxon>
        <taxon>Bacillati</taxon>
        <taxon>Bacillota</taxon>
        <taxon>Clostridia</taxon>
        <taxon>Lachnospirales</taxon>
        <taxon>Lachnospiraceae</taxon>
        <taxon>Butyrivibrio</taxon>
    </lineage>
</organism>
<dbReference type="GO" id="GO:0003755">
    <property type="term" value="F:peptidyl-prolyl cis-trans isomerase activity"/>
    <property type="evidence" value="ECO:0007669"/>
    <property type="project" value="UniProtKB-UniRule"/>
</dbReference>
<dbReference type="GO" id="GO:0005737">
    <property type="term" value="C:cytoplasm"/>
    <property type="evidence" value="ECO:0007669"/>
    <property type="project" value="UniProtKB-SubCell"/>
</dbReference>
<evidence type="ECO:0000256" key="11">
    <source>
        <dbReference type="ARBA" id="ARBA00029986"/>
    </source>
</evidence>
<comment type="similarity">
    <text evidence="2 12 14">Belongs to the FKBP-type PPIase family. Tig subfamily.</text>
</comment>
<dbReference type="RefSeq" id="WP_074886183.1">
    <property type="nucleotide sequence ID" value="NZ_FOXO01000008.1"/>
</dbReference>
<keyword evidence="5 12" id="KW-0132">Cell division</keyword>
<protein>
    <recommendedName>
        <fullName evidence="4 12">Trigger factor</fullName>
        <shortName evidence="12">TF</shortName>
        <ecNumber evidence="3 12">5.2.1.8</ecNumber>
    </recommendedName>
    <alternativeName>
        <fullName evidence="11 12">PPIase</fullName>
    </alternativeName>
</protein>
<evidence type="ECO:0000256" key="8">
    <source>
        <dbReference type="ARBA" id="ARBA00023235"/>
    </source>
</evidence>
<evidence type="ECO:0000256" key="2">
    <source>
        <dbReference type="ARBA" id="ARBA00005464"/>
    </source>
</evidence>
<dbReference type="PANTHER" id="PTHR30560:SF3">
    <property type="entry name" value="TRIGGER FACTOR-LIKE PROTEIN TIG, CHLOROPLASTIC"/>
    <property type="match status" value="1"/>
</dbReference>
<dbReference type="GO" id="GO:0043335">
    <property type="term" value="P:protein unfolding"/>
    <property type="evidence" value="ECO:0007669"/>
    <property type="project" value="TreeGrafter"/>
</dbReference>
<dbReference type="EC" id="5.2.1.8" evidence="3 12"/>
<dbReference type="SUPFAM" id="SSF54534">
    <property type="entry name" value="FKBP-like"/>
    <property type="match status" value="1"/>
</dbReference>
<keyword evidence="19" id="KW-1185">Reference proteome</keyword>
<name>A0A1I5T6G7_9FIRM</name>
<evidence type="ECO:0000256" key="15">
    <source>
        <dbReference type="SAM" id="Coils"/>
    </source>
</evidence>
<gene>
    <name evidence="12" type="primary">tig</name>
    <name evidence="18" type="ORF">SAMN04487928_10838</name>
</gene>
<dbReference type="GO" id="GO:0051301">
    <property type="term" value="P:cell division"/>
    <property type="evidence" value="ECO:0007669"/>
    <property type="project" value="UniProtKB-KW"/>
</dbReference>
<dbReference type="EMBL" id="FOXO01000008">
    <property type="protein sequence ID" value="SFP78654.1"/>
    <property type="molecule type" value="Genomic_DNA"/>
</dbReference>
<evidence type="ECO:0000256" key="12">
    <source>
        <dbReference type="HAMAP-Rule" id="MF_00303"/>
    </source>
</evidence>
<dbReference type="Gene3D" id="3.30.70.1050">
    <property type="entry name" value="Trigger factor ribosome-binding domain"/>
    <property type="match status" value="1"/>
</dbReference>
<dbReference type="SUPFAM" id="SSF102735">
    <property type="entry name" value="Trigger factor ribosome-binding domain"/>
    <property type="match status" value="1"/>
</dbReference>
<reference evidence="19" key="1">
    <citation type="submission" date="2016-10" db="EMBL/GenBank/DDBJ databases">
        <authorList>
            <person name="Varghese N."/>
            <person name="Submissions S."/>
        </authorList>
    </citation>
    <scope>NUCLEOTIDE SEQUENCE [LARGE SCALE GENOMIC DNA]</scope>
    <source>
        <strain evidence="19">P18</strain>
    </source>
</reference>
<dbReference type="InterPro" id="IPR005215">
    <property type="entry name" value="Trig_fac"/>
</dbReference>
<dbReference type="GO" id="GO:0044183">
    <property type="term" value="F:protein folding chaperone"/>
    <property type="evidence" value="ECO:0007669"/>
    <property type="project" value="TreeGrafter"/>
</dbReference>
<evidence type="ECO:0000256" key="10">
    <source>
        <dbReference type="ARBA" id="ARBA00024849"/>
    </source>
</evidence>
<keyword evidence="15" id="KW-0175">Coiled coil</keyword>
<dbReference type="NCBIfam" id="TIGR00115">
    <property type="entry name" value="tig"/>
    <property type="match status" value="1"/>
</dbReference>
<dbReference type="SUPFAM" id="SSF109998">
    <property type="entry name" value="Triger factor/SurA peptide-binding domain-like"/>
    <property type="match status" value="1"/>
</dbReference>
<dbReference type="InterPro" id="IPR027304">
    <property type="entry name" value="Trigger_fact/SurA_dom_sf"/>
</dbReference>
<comment type="function">
    <text evidence="10 12">Involved in protein export. Acts as a chaperone by maintaining the newly synthesized protein in an open conformation. Functions as a peptidyl-prolyl cis-trans isomerase.</text>
</comment>